<dbReference type="EMBL" id="FXTK01000002">
    <property type="protein sequence ID" value="SMO44214.1"/>
    <property type="molecule type" value="Genomic_DNA"/>
</dbReference>
<feature type="transmembrane region" description="Helical" evidence="1">
    <location>
        <begin position="83"/>
        <end position="116"/>
    </location>
</feature>
<organism evidence="3 4">
    <name type="scientific">Paracoccus laeviglucosivorans</name>
    <dbReference type="NCBI Taxonomy" id="1197861"/>
    <lineage>
        <taxon>Bacteria</taxon>
        <taxon>Pseudomonadati</taxon>
        <taxon>Pseudomonadota</taxon>
        <taxon>Alphaproteobacteria</taxon>
        <taxon>Rhodobacterales</taxon>
        <taxon>Paracoccaceae</taxon>
        <taxon>Paracoccus</taxon>
    </lineage>
</organism>
<protein>
    <submittedName>
        <fullName evidence="3">Tripartite tricarboxylate transporter TctB family protein</fullName>
    </submittedName>
</protein>
<keyword evidence="4" id="KW-1185">Reference proteome</keyword>
<name>A0A521BAT1_9RHOB</name>
<accession>A0A521BAT1</accession>
<sequence>MRLGDRALGLLTLLGGVALFLASMQFSPLPGQKYGAETLPEVVAVMAIVLGLVMLVQGLRHESGMALVEITDWARDGGTWAKLAAATVLIAVYCVVLDRVGFTISSLVLVAIMLWLTRTRPILILPIAVVTVLVVQFAFGRMLLVPLPRGELLSLPW</sequence>
<dbReference type="AlphaFoldDB" id="A0A521BAT1"/>
<evidence type="ECO:0000256" key="1">
    <source>
        <dbReference type="SAM" id="Phobius"/>
    </source>
</evidence>
<dbReference type="OrthoDB" id="6174504at2"/>
<evidence type="ECO:0000313" key="4">
    <source>
        <dbReference type="Proteomes" id="UP000319014"/>
    </source>
</evidence>
<feature type="transmembrane region" description="Helical" evidence="1">
    <location>
        <begin position="122"/>
        <end position="144"/>
    </location>
</feature>
<keyword evidence="1" id="KW-0472">Membrane</keyword>
<reference evidence="3 4" key="1">
    <citation type="submission" date="2017-05" db="EMBL/GenBank/DDBJ databases">
        <authorList>
            <person name="Varghese N."/>
            <person name="Submissions S."/>
        </authorList>
    </citation>
    <scope>NUCLEOTIDE SEQUENCE [LARGE SCALE GENOMIC DNA]</scope>
    <source>
        <strain evidence="3 4">DSM 100094</strain>
    </source>
</reference>
<evidence type="ECO:0000259" key="2">
    <source>
        <dbReference type="Pfam" id="PF07331"/>
    </source>
</evidence>
<gene>
    <name evidence="3" type="ORF">SAMN06265221_102192</name>
</gene>
<feature type="transmembrane region" description="Helical" evidence="1">
    <location>
        <begin position="7"/>
        <end position="26"/>
    </location>
</feature>
<keyword evidence="1" id="KW-0812">Transmembrane</keyword>
<dbReference type="InterPro" id="IPR009936">
    <property type="entry name" value="DUF1468"/>
</dbReference>
<dbReference type="Pfam" id="PF07331">
    <property type="entry name" value="TctB"/>
    <property type="match status" value="1"/>
</dbReference>
<evidence type="ECO:0000313" key="3">
    <source>
        <dbReference type="EMBL" id="SMO44214.1"/>
    </source>
</evidence>
<keyword evidence="1" id="KW-1133">Transmembrane helix</keyword>
<dbReference type="Proteomes" id="UP000319014">
    <property type="component" value="Unassembled WGS sequence"/>
</dbReference>
<feature type="domain" description="DUF1468" evidence="2">
    <location>
        <begin position="9"/>
        <end position="148"/>
    </location>
</feature>
<proteinExistence type="predicted"/>
<feature type="transmembrane region" description="Helical" evidence="1">
    <location>
        <begin position="38"/>
        <end position="56"/>
    </location>
</feature>